<dbReference type="GO" id="GO:0032259">
    <property type="term" value="P:methylation"/>
    <property type="evidence" value="ECO:0007669"/>
    <property type="project" value="UniProtKB-KW"/>
</dbReference>
<dbReference type="GO" id="GO:0003886">
    <property type="term" value="F:DNA (cytosine-5-)-methyltransferase activity"/>
    <property type="evidence" value="ECO:0007669"/>
    <property type="project" value="UniProtKB-EC"/>
</dbReference>
<dbReference type="PROSITE" id="PS51679">
    <property type="entry name" value="SAM_MT_C5"/>
    <property type="match status" value="1"/>
</dbReference>
<keyword evidence="8" id="KW-1185">Reference proteome</keyword>
<evidence type="ECO:0000313" key="7">
    <source>
        <dbReference type="EMBL" id="OCL15395.1"/>
    </source>
</evidence>
<evidence type="ECO:0000256" key="3">
    <source>
        <dbReference type="ARBA" id="ARBA00022679"/>
    </source>
</evidence>
<comment type="similarity">
    <text evidence="5">Belongs to the class I-like SAM-binding methyltransferase superfamily. C5-methyltransferase family.</text>
</comment>
<dbReference type="SUPFAM" id="SSF53335">
    <property type="entry name" value="S-adenosyl-L-methionine-dependent methyltransferases"/>
    <property type="match status" value="1"/>
</dbReference>
<dbReference type="Gene3D" id="3.40.50.150">
    <property type="entry name" value="Vaccinia Virus protein VP39"/>
    <property type="match status" value="1"/>
</dbReference>
<feature type="compositionally biased region" description="Basic and acidic residues" evidence="6">
    <location>
        <begin position="689"/>
        <end position="699"/>
    </location>
</feature>
<dbReference type="GO" id="GO:0003677">
    <property type="term" value="F:DNA binding"/>
    <property type="evidence" value="ECO:0007669"/>
    <property type="project" value="TreeGrafter"/>
</dbReference>
<protein>
    <recommendedName>
        <fullName evidence="1">DNA (cytosine-5-)-methyltransferase</fullName>
        <ecNumber evidence="1">2.1.1.37</ecNumber>
    </recommendedName>
</protein>
<evidence type="ECO:0000256" key="2">
    <source>
        <dbReference type="ARBA" id="ARBA00022603"/>
    </source>
</evidence>
<reference evidence="7 8" key="1">
    <citation type="journal article" date="2016" name="Nat. Commun.">
        <title>Ectomycorrhizal ecology is imprinted in the genome of the dominant symbiotic fungus Cenococcum geophilum.</title>
        <authorList>
            <consortium name="DOE Joint Genome Institute"/>
            <person name="Peter M."/>
            <person name="Kohler A."/>
            <person name="Ohm R.A."/>
            <person name="Kuo A."/>
            <person name="Krutzmann J."/>
            <person name="Morin E."/>
            <person name="Arend M."/>
            <person name="Barry K.W."/>
            <person name="Binder M."/>
            <person name="Choi C."/>
            <person name="Clum A."/>
            <person name="Copeland A."/>
            <person name="Grisel N."/>
            <person name="Haridas S."/>
            <person name="Kipfer T."/>
            <person name="LaButti K."/>
            <person name="Lindquist E."/>
            <person name="Lipzen A."/>
            <person name="Maire R."/>
            <person name="Meier B."/>
            <person name="Mihaltcheva S."/>
            <person name="Molinier V."/>
            <person name="Murat C."/>
            <person name="Poggeler S."/>
            <person name="Quandt C.A."/>
            <person name="Sperisen C."/>
            <person name="Tritt A."/>
            <person name="Tisserant E."/>
            <person name="Crous P.W."/>
            <person name="Henrissat B."/>
            <person name="Nehls U."/>
            <person name="Egli S."/>
            <person name="Spatafora J.W."/>
            <person name="Grigoriev I.V."/>
            <person name="Martin F.M."/>
        </authorList>
    </citation>
    <scope>NUCLEOTIDE SEQUENCE [LARGE SCALE GENOMIC DNA]</scope>
    <source>
        <strain evidence="7 8">CBS 207.34</strain>
    </source>
</reference>
<dbReference type="InterPro" id="IPR050390">
    <property type="entry name" value="C5-Methyltransferase"/>
</dbReference>
<keyword evidence="4 5" id="KW-0949">S-adenosyl-L-methionine</keyword>
<evidence type="ECO:0000256" key="6">
    <source>
        <dbReference type="SAM" id="MobiDB-lite"/>
    </source>
</evidence>
<accession>A0A8E2JZJ8</accession>
<dbReference type="Gene3D" id="3.90.120.10">
    <property type="entry name" value="DNA Methylase, subunit A, domain 2"/>
    <property type="match status" value="1"/>
</dbReference>
<dbReference type="Pfam" id="PF00145">
    <property type="entry name" value="DNA_methylase"/>
    <property type="match status" value="2"/>
</dbReference>
<gene>
    <name evidence="7" type="ORF">AOQ84DRAFT_370402</name>
</gene>
<name>A0A8E2JZJ8_9PEZI</name>
<dbReference type="EC" id="2.1.1.37" evidence="1"/>
<dbReference type="Proteomes" id="UP000250140">
    <property type="component" value="Unassembled WGS sequence"/>
</dbReference>
<evidence type="ECO:0000313" key="8">
    <source>
        <dbReference type="Proteomes" id="UP000250140"/>
    </source>
</evidence>
<evidence type="ECO:0000256" key="5">
    <source>
        <dbReference type="PROSITE-ProRule" id="PRU01016"/>
    </source>
</evidence>
<dbReference type="PANTHER" id="PTHR10629:SF52">
    <property type="entry name" value="DNA (CYTOSINE-5)-METHYLTRANSFERASE 1"/>
    <property type="match status" value="1"/>
</dbReference>
<dbReference type="GO" id="GO:0005634">
    <property type="term" value="C:nucleus"/>
    <property type="evidence" value="ECO:0007669"/>
    <property type="project" value="TreeGrafter"/>
</dbReference>
<keyword evidence="3 5" id="KW-0808">Transferase</keyword>
<feature type="active site" evidence="5">
    <location>
        <position position="434"/>
    </location>
</feature>
<dbReference type="AlphaFoldDB" id="A0A8E2JZJ8"/>
<dbReference type="InterPro" id="IPR029063">
    <property type="entry name" value="SAM-dependent_MTases_sf"/>
</dbReference>
<keyword evidence="2 5" id="KW-0489">Methyltransferase</keyword>
<organism evidence="7 8">
    <name type="scientific">Glonium stellatum</name>
    <dbReference type="NCBI Taxonomy" id="574774"/>
    <lineage>
        <taxon>Eukaryota</taxon>
        <taxon>Fungi</taxon>
        <taxon>Dikarya</taxon>
        <taxon>Ascomycota</taxon>
        <taxon>Pezizomycotina</taxon>
        <taxon>Dothideomycetes</taxon>
        <taxon>Pleosporomycetidae</taxon>
        <taxon>Gloniales</taxon>
        <taxon>Gloniaceae</taxon>
        <taxon>Glonium</taxon>
    </lineage>
</organism>
<dbReference type="PANTHER" id="PTHR10629">
    <property type="entry name" value="CYTOSINE-SPECIFIC METHYLTRANSFERASE"/>
    <property type="match status" value="1"/>
</dbReference>
<sequence length="751" mass="85230">MPPDDDTISISDDEDAIYISDDEDGFQTQLSLEPLSIHDTIVLSDDEDNELGYRSDVEELTKECYNDRILRAKISGSPPTVTGQRSSAPEHASTGSRIRNLPPWYPFVECSTHELDNDIELRVGETVELKRGVQVPSGEHHSGDFLRIKHIIRNLETDDVTLRGQRFRRTKYLGQIFDWKLNEVVMVLNIDEDDPRPDLVQGMEDVEAREVVRKRDLVITNEEYPRLSFRENPRLKIGRAANPRQHVFNHEKLVCRWVEVSSWRTRAARHTRGQKAYGGVLRRIYCTEADQINKPLNPKLGLSAGSPRSPIDLENQDVQFTSSSPRKRAPRRSPSIELLNQAESPPKRRRAAFGRKNRYLFADGFHGAGGASRGAKMAGLRVVWGFDKESLPCEAYKPNFPRAKSFQVGAADFPPPFLNPQCSCVDIFHLSPPCCFFSPAHTVAGVNDQDNHDALFTVGPLLRKCKPRIAILEQTYGLLEHHRDNFRRLAHDIISAGYNFRYRKVNFAEYGLPQRRKRLIIIAARDGIPLPPFPERTHGYSGTGLKRFTSVYSALEPLRTNPRKWDPYHEPESKKPLNKPPYDARNSLLPGCITGGGGQNFHYSGKRGFTVREYSLLQGFPMFHEFAGNNTAAMLQVGNAFPPVVASKFFEQCAKTLEDFDNGLINAHDGSMVEELPEVRQVTLPRRRSTAEAKREKPNEAPFYRLSPPGRHAALRHAIEPARPRRAARVTDARALRQQQLTRREIIDLTD</sequence>
<feature type="compositionally biased region" description="Polar residues" evidence="6">
    <location>
        <begin position="77"/>
        <end position="97"/>
    </location>
</feature>
<proteinExistence type="inferred from homology"/>
<evidence type="ECO:0000256" key="1">
    <source>
        <dbReference type="ARBA" id="ARBA00011975"/>
    </source>
</evidence>
<feature type="region of interest" description="Disordered" evidence="6">
    <location>
        <begin position="685"/>
        <end position="708"/>
    </location>
</feature>
<dbReference type="OrthoDB" id="414133at2759"/>
<dbReference type="EMBL" id="KV748453">
    <property type="protein sequence ID" value="OCL15395.1"/>
    <property type="molecule type" value="Genomic_DNA"/>
</dbReference>
<evidence type="ECO:0000256" key="4">
    <source>
        <dbReference type="ARBA" id="ARBA00022691"/>
    </source>
</evidence>
<dbReference type="PRINTS" id="PR00105">
    <property type="entry name" value="C5METTRFRASE"/>
</dbReference>
<dbReference type="InterPro" id="IPR001525">
    <property type="entry name" value="C5_MeTfrase"/>
</dbReference>
<dbReference type="GO" id="GO:0044027">
    <property type="term" value="P:negative regulation of gene expression via chromosomal CpG island methylation"/>
    <property type="evidence" value="ECO:0007669"/>
    <property type="project" value="TreeGrafter"/>
</dbReference>
<feature type="region of interest" description="Disordered" evidence="6">
    <location>
        <begin position="296"/>
        <end position="349"/>
    </location>
</feature>
<feature type="region of interest" description="Disordered" evidence="6">
    <location>
        <begin position="75"/>
        <end position="97"/>
    </location>
</feature>